<proteinExistence type="predicted"/>
<protein>
    <recommendedName>
        <fullName evidence="8">Galactose oxidase</fullName>
    </recommendedName>
</protein>
<dbReference type="PANTHER" id="PTHR46647:SF1">
    <property type="entry name" value="RAB9 EFFECTOR PROTEIN WITH KELCH MOTIFS"/>
    <property type="match status" value="1"/>
</dbReference>
<dbReference type="PROSITE" id="PS51257">
    <property type="entry name" value="PROKAR_LIPOPROTEIN"/>
    <property type="match status" value="1"/>
</dbReference>
<feature type="compositionally biased region" description="Low complexity" evidence="3">
    <location>
        <begin position="192"/>
        <end position="206"/>
    </location>
</feature>
<evidence type="ECO:0000313" key="6">
    <source>
        <dbReference type="EMBL" id="KAG9323918.1"/>
    </source>
</evidence>
<feature type="signal peptide" evidence="5">
    <location>
        <begin position="1"/>
        <end position="26"/>
    </location>
</feature>
<dbReference type="Pfam" id="PF24681">
    <property type="entry name" value="Kelch_KLHDC2_KLHL20_DRC7"/>
    <property type="match status" value="1"/>
</dbReference>
<gene>
    <name evidence="6" type="ORF">KVV02_006284</name>
</gene>
<dbReference type="EMBL" id="JAIFTL010000084">
    <property type="protein sequence ID" value="KAG9323918.1"/>
    <property type="molecule type" value="Genomic_DNA"/>
</dbReference>
<organism evidence="6 7">
    <name type="scientific">Mortierella alpina</name>
    <name type="common">Oleaginous fungus</name>
    <name type="synonym">Mortierella renispora</name>
    <dbReference type="NCBI Taxonomy" id="64518"/>
    <lineage>
        <taxon>Eukaryota</taxon>
        <taxon>Fungi</taxon>
        <taxon>Fungi incertae sedis</taxon>
        <taxon>Mucoromycota</taxon>
        <taxon>Mortierellomycotina</taxon>
        <taxon>Mortierellomycetes</taxon>
        <taxon>Mortierellales</taxon>
        <taxon>Mortierellaceae</taxon>
        <taxon>Mortierella</taxon>
    </lineage>
</organism>
<dbReference type="Gene3D" id="2.120.10.80">
    <property type="entry name" value="Kelch-type beta propeller"/>
    <property type="match status" value="2"/>
</dbReference>
<keyword evidence="2" id="KW-0677">Repeat</keyword>
<dbReference type="InterPro" id="IPR052124">
    <property type="entry name" value="Rab9_kelch_effector"/>
</dbReference>
<dbReference type="SUPFAM" id="SSF117281">
    <property type="entry name" value="Kelch motif"/>
    <property type="match status" value="2"/>
</dbReference>
<comment type="caution">
    <text evidence="6">The sequence shown here is derived from an EMBL/GenBank/DDBJ whole genome shotgun (WGS) entry which is preliminary data.</text>
</comment>
<feature type="compositionally biased region" description="Basic and acidic residues" evidence="3">
    <location>
        <begin position="531"/>
        <end position="540"/>
    </location>
</feature>
<feature type="region of interest" description="Disordered" evidence="3">
    <location>
        <begin position="392"/>
        <end position="428"/>
    </location>
</feature>
<dbReference type="PANTHER" id="PTHR46647">
    <property type="entry name" value="RAB9 EFFECTOR PROTEIN WITH KELCH MOTIFS"/>
    <property type="match status" value="1"/>
</dbReference>
<dbReference type="AlphaFoldDB" id="A0A9P8CX43"/>
<dbReference type="Proteomes" id="UP000717515">
    <property type="component" value="Unassembled WGS sequence"/>
</dbReference>
<evidence type="ECO:0000256" key="5">
    <source>
        <dbReference type="SAM" id="SignalP"/>
    </source>
</evidence>
<reference evidence="6" key="1">
    <citation type="submission" date="2021-07" db="EMBL/GenBank/DDBJ databases">
        <title>Draft genome of Mortierella alpina, strain LL118, isolated from an aspen leaf litter sample.</title>
        <authorList>
            <person name="Yang S."/>
            <person name="Vinatzer B.A."/>
        </authorList>
    </citation>
    <scope>NUCLEOTIDE SEQUENCE</scope>
    <source>
        <strain evidence="6">LL118</strain>
    </source>
</reference>
<feature type="compositionally biased region" description="Low complexity" evidence="3">
    <location>
        <begin position="585"/>
        <end position="598"/>
    </location>
</feature>
<evidence type="ECO:0000256" key="2">
    <source>
        <dbReference type="ARBA" id="ARBA00022737"/>
    </source>
</evidence>
<evidence type="ECO:0000256" key="4">
    <source>
        <dbReference type="SAM" id="Phobius"/>
    </source>
</evidence>
<feature type="transmembrane region" description="Helical" evidence="4">
    <location>
        <begin position="429"/>
        <end position="450"/>
    </location>
</feature>
<feature type="compositionally biased region" description="Gly residues" evidence="3">
    <location>
        <begin position="599"/>
        <end position="608"/>
    </location>
</feature>
<keyword evidence="4" id="KW-0812">Transmembrane</keyword>
<feature type="region of interest" description="Disordered" evidence="3">
    <location>
        <begin position="662"/>
        <end position="695"/>
    </location>
</feature>
<feature type="compositionally biased region" description="Low complexity" evidence="3">
    <location>
        <begin position="669"/>
        <end position="687"/>
    </location>
</feature>
<feature type="region of interest" description="Disordered" evidence="3">
    <location>
        <begin position="192"/>
        <end position="227"/>
    </location>
</feature>
<sequence length="695" mass="74014">MKRPRYRSIVTLLFIVFSSCTSTTLSVVVPPARWGHVSILCGSQLYVHGGHTGVNPLSAPIGSDLYSIDVSAPFNSFTAPWVQLSPGPYAAFHSVGLMGSGNGLLAVYGGNTSFAPSPSSGSNSLNLYNTAAATWEASPLQDPPRREQQTTVSRLGDGTLFVLGGMVMSADLMTETPTAELWSVGGYLTSSSSNSTSSNSTASNSTEPEKQASPGLSPGTVGWQKLTSSQVGSGSRYGHTATLVRSNGLLVVVGGVSGGALVPLSEILVYDTAAGVWSVQTATGATPPLRRNHVAVASSNGQIYVHGGTDMSATNFFADTAILDTTSWSWSQPAIEGTAPTGRYSHSAAIVGSNMIVTFGLTAGGATNNIFILDTISNTWVTSYAPNNLQLTSTKPEDWPGYKPPPDLPATPGGDDPDHPPPNKSNSHVGPIIGGVVGVFAIAALALVLVRRHRRHQLQGYQAKMASYYGRDFSNQHNIWQEDAYRPAGMAFESAPTSFGQRVEQLWGDGMAAMAFWRTDRRAANRSQSHRIRERDEDASSMRGLQEGGPISDQDIFMDAVHRARSRIGRLSPIFSPLQQPLATPGSPSSPRSPRHSGSGFGSPGRAGGDAGVGVYVPCIAEEEEDVPHGRAYSDGFENAMLEMDVQMLAVPRGRLYVVNPSDETLTPQQSQSQTEQQAYEQQAYEQFDSQRPRE</sequence>
<evidence type="ECO:0000256" key="3">
    <source>
        <dbReference type="SAM" id="MobiDB-lite"/>
    </source>
</evidence>
<dbReference type="InterPro" id="IPR015915">
    <property type="entry name" value="Kelch-typ_b-propeller"/>
</dbReference>
<feature type="chain" id="PRO_5040344559" description="Galactose oxidase" evidence="5">
    <location>
        <begin position="27"/>
        <end position="695"/>
    </location>
</feature>
<keyword evidence="4" id="KW-0472">Membrane</keyword>
<feature type="region of interest" description="Disordered" evidence="3">
    <location>
        <begin position="523"/>
        <end position="552"/>
    </location>
</feature>
<evidence type="ECO:0000313" key="7">
    <source>
        <dbReference type="Proteomes" id="UP000717515"/>
    </source>
</evidence>
<keyword evidence="5" id="KW-0732">Signal</keyword>
<name>A0A9P8CX43_MORAP</name>
<feature type="region of interest" description="Disordered" evidence="3">
    <location>
        <begin position="573"/>
        <end position="608"/>
    </location>
</feature>
<accession>A0A9P8CX43</accession>
<evidence type="ECO:0000256" key="1">
    <source>
        <dbReference type="ARBA" id="ARBA00022441"/>
    </source>
</evidence>
<keyword evidence="4" id="KW-1133">Transmembrane helix</keyword>
<keyword evidence="1" id="KW-0880">Kelch repeat</keyword>
<evidence type="ECO:0008006" key="8">
    <source>
        <dbReference type="Google" id="ProtNLM"/>
    </source>
</evidence>